<proteinExistence type="predicted"/>
<dbReference type="Proteomes" id="UP000233551">
    <property type="component" value="Unassembled WGS sequence"/>
</dbReference>
<feature type="compositionally biased region" description="Low complexity" evidence="1">
    <location>
        <begin position="28"/>
        <end position="46"/>
    </location>
</feature>
<organism evidence="2 3">
    <name type="scientific">Punica granatum</name>
    <name type="common">Pomegranate</name>
    <dbReference type="NCBI Taxonomy" id="22663"/>
    <lineage>
        <taxon>Eukaryota</taxon>
        <taxon>Viridiplantae</taxon>
        <taxon>Streptophyta</taxon>
        <taxon>Embryophyta</taxon>
        <taxon>Tracheophyta</taxon>
        <taxon>Spermatophyta</taxon>
        <taxon>Magnoliopsida</taxon>
        <taxon>eudicotyledons</taxon>
        <taxon>Gunneridae</taxon>
        <taxon>Pentapetalae</taxon>
        <taxon>rosids</taxon>
        <taxon>malvids</taxon>
        <taxon>Myrtales</taxon>
        <taxon>Lythraceae</taxon>
        <taxon>Punica</taxon>
    </lineage>
</organism>
<keyword evidence="3" id="KW-1185">Reference proteome</keyword>
<protein>
    <submittedName>
        <fullName evidence="2">Uncharacterized protein</fullName>
    </submittedName>
</protein>
<feature type="region of interest" description="Disordered" evidence="1">
    <location>
        <begin position="25"/>
        <end position="54"/>
    </location>
</feature>
<accession>A0A2I0JZ54</accession>
<evidence type="ECO:0000313" key="2">
    <source>
        <dbReference type="EMBL" id="PKI61609.1"/>
    </source>
</evidence>
<name>A0A2I0JZ54_PUNGR</name>
<comment type="caution">
    <text evidence="2">The sequence shown here is derived from an EMBL/GenBank/DDBJ whole genome shotgun (WGS) entry which is preliminary data.</text>
</comment>
<dbReference type="EMBL" id="PGOL01001024">
    <property type="protein sequence ID" value="PKI61609.1"/>
    <property type="molecule type" value="Genomic_DNA"/>
</dbReference>
<dbReference type="AlphaFoldDB" id="A0A2I0JZ54"/>
<reference evidence="2 3" key="1">
    <citation type="submission" date="2017-11" db="EMBL/GenBank/DDBJ databases">
        <title>De-novo sequencing of pomegranate (Punica granatum L.) genome.</title>
        <authorList>
            <person name="Akparov Z."/>
            <person name="Amiraslanov A."/>
            <person name="Hajiyeva S."/>
            <person name="Abbasov M."/>
            <person name="Kaur K."/>
            <person name="Hamwieh A."/>
            <person name="Solovyev V."/>
            <person name="Salamov A."/>
            <person name="Braich B."/>
            <person name="Kosarev P."/>
            <person name="Mahmoud A."/>
            <person name="Hajiyev E."/>
            <person name="Babayeva S."/>
            <person name="Izzatullayeva V."/>
            <person name="Mammadov A."/>
            <person name="Mammadov A."/>
            <person name="Sharifova S."/>
            <person name="Ojaghi J."/>
            <person name="Eynullazada K."/>
            <person name="Bayramov B."/>
            <person name="Abdulazimova A."/>
            <person name="Shahmuradov I."/>
        </authorList>
    </citation>
    <scope>NUCLEOTIDE SEQUENCE [LARGE SCALE GENOMIC DNA]</scope>
    <source>
        <strain evidence="3">cv. AG2017</strain>
        <tissue evidence="2">Leaf</tissue>
    </source>
</reference>
<evidence type="ECO:0000313" key="3">
    <source>
        <dbReference type="Proteomes" id="UP000233551"/>
    </source>
</evidence>
<sequence length="247" mass="27541">MLSGEQCTHHQPRVQALGDARALPLQRTPARSSAPAHAPAPVTTSARCARAPRTSPDACTCTSGRSLMTACLPVLVRPRLPAPTPTYTLDRALELPAAPLPACAHPATRQACPSVLPLHPTSFQELNRVTRLSNTSSTLSLYLEARFSHNRERSKELVNTDYRLRWLVLRCFPFLKINFQVKGTGYLFGCMFIYIVRTRMWTLVGAYMRAFGLRGLGVSTFPWGRVTDTRERRSRHLSFYDSKVEGG</sequence>
<evidence type="ECO:0000256" key="1">
    <source>
        <dbReference type="SAM" id="MobiDB-lite"/>
    </source>
</evidence>
<gene>
    <name evidence="2" type="ORF">CRG98_017984</name>
</gene>